<protein>
    <submittedName>
        <fullName evidence="1">Uncharacterized protein</fullName>
    </submittedName>
</protein>
<dbReference type="Pfam" id="PF26622">
    <property type="entry name" value="DUF8199"/>
    <property type="match status" value="1"/>
</dbReference>
<evidence type="ECO:0000313" key="1">
    <source>
        <dbReference type="EMBL" id="PZF74503.1"/>
    </source>
</evidence>
<keyword evidence="2" id="KW-1185">Reference proteome</keyword>
<dbReference type="NCBIfam" id="NF047658">
    <property type="entry name" value="HYC_CC_PP"/>
    <property type="match status" value="1"/>
</dbReference>
<sequence length="128" mass="14105">MFLYLLAVTGVVVNAHYCGKNLVSWNVFLKANPCGGCDDDNGKVVSHKCCKDKQVNAKVTHDQNSVSINLQLDAAAIHLPADKPVIVFGDPEVPAIREIAFTHRANAPPGLWQDIPLYKLHSRFTYYG</sequence>
<comment type="caution">
    <text evidence="1">The sequence shown here is derived from an EMBL/GenBank/DDBJ whole genome shotgun (WGS) entry which is preliminary data.</text>
</comment>
<dbReference type="Proteomes" id="UP000248745">
    <property type="component" value="Unassembled WGS sequence"/>
</dbReference>
<organism evidence="1 2">
    <name type="scientific">Taibaiella soli</name>
    <dbReference type="NCBI Taxonomy" id="1649169"/>
    <lineage>
        <taxon>Bacteria</taxon>
        <taxon>Pseudomonadati</taxon>
        <taxon>Bacteroidota</taxon>
        <taxon>Chitinophagia</taxon>
        <taxon>Chitinophagales</taxon>
        <taxon>Chitinophagaceae</taxon>
        <taxon>Taibaiella</taxon>
    </lineage>
</organism>
<dbReference type="InterPro" id="IPR058512">
    <property type="entry name" value="DUF8199"/>
</dbReference>
<gene>
    <name evidence="1" type="ORF">DN068_02700</name>
</gene>
<dbReference type="EMBL" id="QKTW01000003">
    <property type="protein sequence ID" value="PZF74503.1"/>
    <property type="molecule type" value="Genomic_DNA"/>
</dbReference>
<reference evidence="1 2" key="1">
    <citation type="submission" date="2018-06" db="EMBL/GenBank/DDBJ databases">
        <title>Mucibacter soli gen. nov., sp. nov., a new member of the family Chitinophagaceae producing mucin.</title>
        <authorList>
            <person name="Kim M.-K."/>
            <person name="Park S."/>
            <person name="Kim T.-S."/>
            <person name="Joung Y."/>
            <person name="Han J.-H."/>
            <person name="Kim S.B."/>
        </authorList>
    </citation>
    <scope>NUCLEOTIDE SEQUENCE [LARGE SCALE GENOMIC DNA]</scope>
    <source>
        <strain evidence="1 2">R1-15</strain>
    </source>
</reference>
<proteinExistence type="predicted"/>
<evidence type="ECO:0000313" key="2">
    <source>
        <dbReference type="Proteomes" id="UP000248745"/>
    </source>
</evidence>
<accession>A0A2W2C321</accession>
<name>A0A2W2C321_9BACT</name>
<dbReference type="AlphaFoldDB" id="A0A2W2C321"/>
<dbReference type="InterPro" id="IPR058060">
    <property type="entry name" value="HYC_CC_PP"/>
</dbReference>